<gene>
    <name evidence="2" type="ORF">S06H3_64514</name>
</gene>
<dbReference type="AlphaFoldDB" id="X1REG3"/>
<dbReference type="InterPro" id="IPR008274">
    <property type="entry name" value="AldOxase/xan_DH_MoCoBD1"/>
</dbReference>
<dbReference type="Gene3D" id="3.30.365.10">
    <property type="entry name" value="Aldehyde oxidase/xanthine dehydrogenase, molybdopterin binding domain"/>
    <property type="match status" value="1"/>
</dbReference>
<accession>X1REG3</accession>
<feature type="non-terminal residue" evidence="2">
    <location>
        <position position="117"/>
    </location>
</feature>
<name>X1REG3_9ZZZZ</name>
<dbReference type="PANTHER" id="PTHR11908">
    <property type="entry name" value="XANTHINE DEHYDROGENASE"/>
    <property type="match status" value="1"/>
</dbReference>
<feature type="domain" description="Aldehyde oxidase/xanthine dehydrogenase first molybdopterin binding" evidence="1">
    <location>
        <begin position="2"/>
        <end position="117"/>
    </location>
</feature>
<feature type="non-terminal residue" evidence="2">
    <location>
        <position position="1"/>
    </location>
</feature>
<evidence type="ECO:0000313" key="2">
    <source>
        <dbReference type="EMBL" id="GAI53959.1"/>
    </source>
</evidence>
<reference evidence="2" key="1">
    <citation type="journal article" date="2014" name="Front. Microbiol.">
        <title>High frequency of phylogenetically diverse reductive dehalogenase-homologous genes in deep subseafloor sedimentary metagenomes.</title>
        <authorList>
            <person name="Kawai M."/>
            <person name="Futagami T."/>
            <person name="Toyoda A."/>
            <person name="Takaki Y."/>
            <person name="Nishi S."/>
            <person name="Hori S."/>
            <person name="Arai W."/>
            <person name="Tsubouchi T."/>
            <person name="Morono Y."/>
            <person name="Uchiyama I."/>
            <person name="Ito T."/>
            <person name="Fujiyama A."/>
            <person name="Inagaki F."/>
            <person name="Takami H."/>
        </authorList>
    </citation>
    <scope>NUCLEOTIDE SEQUENCE</scope>
    <source>
        <strain evidence="2">Expedition CK06-06</strain>
    </source>
</reference>
<protein>
    <recommendedName>
        <fullName evidence="1">Aldehyde oxidase/xanthine dehydrogenase first molybdopterin binding domain-containing protein</fullName>
    </recommendedName>
</protein>
<evidence type="ECO:0000259" key="1">
    <source>
        <dbReference type="Pfam" id="PF02738"/>
    </source>
</evidence>
<dbReference type="InterPro" id="IPR016208">
    <property type="entry name" value="Ald_Oxase/xanthine_DH-like"/>
</dbReference>
<dbReference type="GO" id="GO:0016491">
    <property type="term" value="F:oxidoreductase activity"/>
    <property type="evidence" value="ECO:0007669"/>
    <property type="project" value="InterPro"/>
</dbReference>
<dbReference type="GO" id="GO:0005506">
    <property type="term" value="F:iron ion binding"/>
    <property type="evidence" value="ECO:0007669"/>
    <property type="project" value="InterPro"/>
</dbReference>
<dbReference type="SUPFAM" id="SSF56003">
    <property type="entry name" value="Molybdenum cofactor-binding domain"/>
    <property type="match status" value="1"/>
</dbReference>
<dbReference type="PANTHER" id="PTHR11908:SF157">
    <property type="entry name" value="XANTHINE DEHYDROGENASE SUBUNIT D-RELATED"/>
    <property type="match status" value="1"/>
</dbReference>
<dbReference type="Pfam" id="PF02738">
    <property type="entry name" value="MoCoBD_1"/>
    <property type="match status" value="1"/>
</dbReference>
<dbReference type="EMBL" id="BARV01043115">
    <property type="protein sequence ID" value="GAI53959.1"/>
    <property type="molecule type" value="Genomic_DNA"/>
</dbReference>
<organism evidence="2">
    <name type="scientific">marine sediment metagenome</name>
    <dbReference type="NCBI Taxonomy" id="412755"/>
    <lineage>
        <taxon>unclassified sequences</taxon>
        <taxon>metagenomes</taxon>
        <taxon>ecological metagenomes</taxon>
    </lineage>
</organism>
<proteinExistence type="predicted"/>
<dbReference type="InterPro" id="IPR037165">
    <property type="entry name" value="AldOxase/xan_DH_Mopterin-bd_sf"/>
</dbReference>
<sequence length="117" mass="12975">KRYWLAKTLGLPITKVRTHNVYVGGAFGGKVVMFPYEVVAGFLSMKTGRPVKLVLSRHEVFSATCSDHRITIEVKTGVKRDGTIMAHEVKMLNDCGAFRGSSPVVMFLGYSYSTPIY</sequence>
<comment type="caution">
    <text evidence="2">The sequence shown here is derived from an EMBL/GenBank/DDBJ whole genome shotgun (WGS) entry which is preliminary data.</text>
</comment>